<dbReference type="PANTHER" id="PTHR48079:SF6">
    <property type="entry name" value="NAD(P)-BINDING DOMAIN-CONTAINING PROTEIN-RELATED"/>
    <property type="match status" value="1"/>
</dbReference>
<dbReference type="PANTHER" id="PTHR48079">
    <property type="entry name" value="PROTEIN YEEZ"/>
    <property type="match status" value="1"/>
</dbReference>
<dbReference type="InterPro" id="IPR036291">
    <property type="entry name" value="NAD(P)-bd_dom_sf"/>
</dbReference>
<feature type="domain" description="NAD-dependent epimerase/dehydratase" evidence="2">
    <location>
        <begin position="15"/>
        <end position="240"/>
    </location>
</feature>
<name>A0A1A9K8E3_9PSED</name>
<evidence type="ECO:0000313" key="3">
    <source>
        <dbReference type="EMBL" id="ANI14046.1"/>
    </source>
</evidence>
<dbReference type="Gene3D" id="3.40.50.720">
    <property type="entry name" value="NAD(P)-binding Rossmann-like Domain"/>
    <property type="match status" value="1"/>
</dbReference>
<dbReference type="AlphaFoldDB" id="A0A1A9K8E3"/>
<sequence length="331" mass="35900">MVPWRLESLGVVLKVLLTGATGFVGRGILETFAAIPGLRLAVAVRSRLPGEFPGVEVHSIDGLNATQDWTSALAGVDVVVHAAARVHVMRETAGDPLAEFRAVNVEGTLNLARQAAAAGVRRFILISSIKVNGESTPPGRPFRAEDRPAPADPYGQSKLEAERALSRLAEECAMEWVVIRPPLIYGPGVGANFASLMRVVQRQLPLPFARVRNRRSLVARDNLVDLLRVCLEHERAANQVFLVSDDHDLSSAELCRRLAVALGVRPRLLPVPVALLQGLAVLFGRGAQAQRVLGSLQVDIGKTRELLGWQPPVSVDQALAETARWYREARA</sequence>
<protein>
    <submittedName>
        <fullName evidence="3">UDP-glucose 4-epimerase</fullName>
    </submittedName>
</protein>
<proteinExistence type="predicted"/>
<accession>A0A1A9K8E3</accession>
<dbReference type="GO" id="GO:0005737">
    <property type="term" value="C:cytoplasm"/>
    <property type="evidence" value="ECO:0007669"/>
    <property type="project" value="TreeGrafter"/>
</dbReference>
<reference evidence="3 4" key="1">
    <citation type="submission" date="2016-05" db="EMBL/GenBank/DDBJ databases">
        <title>Genome Sequence of Pseudomonas citronellolis Strain SJTE-3, an Estrogens and Persistent Organic Pollutants degradation strain.</title>
        <authorList>
            <person name="Liang R."/>
        </authorList>
    </citation>
    <scope>NUCLEOTIDE SEQUENCE [LARGE SCALE GENOMIC DNA]</scope>
    <source>
        <strain evidence="3 4">SJTE-3</strain>
    </source>
</reference>
<dbReference type="Proteomes" id="UP000077748">
    <property type="component" value="Chromosome"/>
</dbReference>
<dbReference type="InterPro" id="IPR001509">
    <property type="entry name" value="Epimerase_deHydtase"/>
</dbReference>
<dbReference type="GO" id="GO:0004029">
    <property type="term" value="F:aldehyde dehydrogenase (NAD+) activity"/>
    <property type="evidence" value="ECO:0007669"/>
    <property type="project" value="TreeGrafter"/>
</dbReference>
<dbReference type="EMBL" id="CP015878">
    <property type="protein sequence ID" value="ANI14046.1"/>
    <property type="molecule type" value="Genomic_DNA"/>
</dbReference>
<gene>
    <name evidence="3" type="ORF">A9C11_08640</name>
</gene>
<dbReference type="InterPro" id="IPR051783">
    <property type="entry name" value="NAD(P)-dependent_oxidoreduct"/>
</dbReference>
<dbReference type="CDD" id="cd05232">
    <property type="entry name" value="UDP_G4E_4_SDR_e"/>
    <property type="match status" value="1"/>
</dbReference>
<feature type="region of interest" description="Disordered" evidence="1">
    <location>
        <begin position="134"/>
        <end position="155"/>
    </location>
</feature>
<evidence type="ECO:0000259" key="2">
    <source>
        <dbReference type="Pfam" id="PF01370"/>
    </source>
</evidence>
<dbReference type="SUPFAM" id="SSF51735">
    <property type="entry name" value="NAD(P)-binding Rossmann-fold domains"/>
    <property type="match status" value="1"/>
</dbReference>
<evidence type="ECO:0000256" key="1">
    <source>
        <dbReference type="SAM" id="MobiDB-lite"/>
    </source>
</evidence>
<organism evidence="3 4">
    <name type="scientific">Pseudomonas citronellolis</name>
    <dbReference type="NCBI Taxonomy" id="53408"/>
    <lineage>
        <taxon>Bacteria</taxon>
        <taxon>Pseudomonadati</taxon>
        <taxon>Pseudomonadota</taxon>
        <taxon>Gammaproteobacteria</taxon>
        <taxon>Pseudomonadales</taxon>
        <taxon>Pseudomonadaceae</taxon>
        <taxon>Pseudomonas</taxon>
    </lineage>
</organism>
<dbReference type="Pfam" id="PF01370">
    <property type="entry name" value="Epimerase"/>
    <property type="match status" value="1"/>
</dbReference>
<evidence type="ECO:0000313" key="4">
    <source>
        <dbReference type="Proteomes" id="UP000077748"/>
    </source>
</evidence>